<dbReference type="Proteomes" id="UP000735302">
    <property type="component" value="Unassembled WGS sequence"/>
</dbReference>
<proteinExistence type="predicted"/>
<organism evidence="2 3">
    <name type="scientific">Plakobranchus ocellatus</name>
    <dbReference type="NCBI Taxonomy" id="259542"/>
    <lineage>
        <taxon>Eukaryota</taxon>
        <taxon>Metazoa</taxon>
        <taxon>Spiralia</taxon>
        <taxon>Lophotrochozoa</taxon>
        <taxon>Mollusca</taxon>
        <taxon>Gastropoda</taxon>
        <taxon>Heterobranchia</taxon>
        <taxon>Euthyneura</taxon>
        <taxon>Panpulmonata</taxon>
        <taxon>Sacoglossa</taxon>
        <taxon>Placobranchoidea</taxon>
        <taxon>Plakobranchidae</taxon>
        <taxon>Plakobranchus</taxon>
    </lineage>
</organism>
<name>A0AAV4DQK3_9GAST</name>
<comment type="caution">
    <text evidence="2">The sequence shown here is derived from an EMBL/GenBank/DDBJ whole genome shotgun (WGS) entry which is preliminary data.</text>
</comment>
<sequence length="233" mass="26038">MQVDFDSIEIEVSEINLTDVENEGHGGVDDEHQVHINTYDGDDGLLDDPQTNSDTNDEGSHDGLLDDPQTNNDTNDEGSHDGLLDDPQTNNDTNDEGSHDGLLDNLQTNGDENDDSSHDKLHADPQTNGDTNDEGVREKCNVVDRQPLLNNGFMNLERLILCLAENENTYVYKKLPGGKKNNCFFIIDNTANSEKRKRGDKSVFWGDRGAWTNGVTNKSLFTRKENEPMRKET</sequence>
<evidence type="ECO:0000256" key="1">
    <source>
        <dbReference type="SAM" id="MobiDB-lite"/>
    </source>
</evidence>
<evidence type="ECO:0000313" key="2">
    <source>
        <dbReference type="EMBL" id="GFO46335.1"/>
    </source>
</evidence>
<dbReference type="EMBL" id="BLXT01008183">
    <property type="protein sequence ID" value="GFO46335.1"/>
    <property type="molecule type" value="Genomic_DNA"/>
</dbReference>
<keyword evidence="3" id="KW-1185">Reference proteome</keyword>
<feature type="region of interest" description="Disordered" evidence="1">
    <location>
        <begin position="18"/>
        <end position="137"/>
    </location>
</feature>
<dbReference type="AlphaFoldDB" id="A0AAV4DQK3"/>
<gene>
    <name evidence="2" type="ORF">PoB_007284000</name>
</gene>
<feature type="compositionally biased region" description="Basic and acidic residues" evidence="1">
    <location>
        <begin position="22"/>
        <end position="34"/>
    </location>
</feature>
<evidence type="ECO:0000313" key="3">
    <source>
        <dbReference type="Proteomes" id="UP000735302"/>
    </source>
</evidence>
<reference evidence="2 3" key="1">
    <citation type="journal article" date="2021" name="Elife">
        <title>Chloroplast acquisition without the gene transfer in kleptoplastic sea slugs, Plakobranchus ocellatus.</title>
        <authorList>
            <person name="Maeda T."/>
            <person name="Takahashi S."/>
            <person name="Yoshida T."/>
            <person name="Shimamura S."/>
            <person name="Takaki Y."/>
            <person name="Nagai Y."/>
            <person name="Toyoda A."/>
            <person name="Suzuki Y."/>
            <person name="Arimoto A."/>
            <person name="Ishii H."/>
            <person name="Satoh N."/>
            <person name="Nishiyama T."/>
            <person name="Hasebe M."/>
            <person name="Maruyama T."/>
            <person name="Minagawa J."/>
            <person name="Obokata J."/>
            <person name="Shigenobu S."/>
        </authorList>
    </citation>
    <scope>NUCLEOTIDE SEQUENCE [LARGE SCALE GENOMIC DNA]</scope>
</reference>
<accession>A0AAV4DQK3</accession>
<protein>
    <submittedName>
        <fullName evidence="2">Uncharacterized protein</fullName>
    </submittedName>
</protein>